<dbReference type="Pfam" id="PF00982">
    <property type="entry name" value="Glyco_transf_20"/>
    <property type="match status" value="1"/>
</dbReference>
<dbReference type="Gene3D" id="3.40.50.2000">
    <property type="entry name" value="Glycogen Phosphorylase B"/>
    <property type="match status" value="2"/>
</dbReference>
<dbReference type="GO" id="GO:0005992">
    <property type="term" value="P:trehalose biosynthetic process"/>
    <property type="evidence" value="ECO:0007669"/>
    <property type="project" value="InterPro"/>
</dbReference>
<evidence type="ECO:0000256" key="6">
    <source>
        <dbReference type="ARBA" id="ARBA00022525"/>
    </source>
</evidence>
<dbReference type="CDD" id="cd03788">
    <property type="entry name" value="GT20_TPS"/>
    <property type="match status" value="1"/>
</dbReference>
<dbReference type="GO" id="GO:0034605">
    <property type="term" value="P:cellular response to heat"/>
    <property type="evidence" value="ECO:0007669"/>
    <property type="project" value="TreeGrafter"/>
</dbReference>
<dbReference type="Pfam" id="PF00246">
    <property type="entry name" value="Peptidase_M14"/>
    <property type="match status" value="1"/>
</dbReference>
<evidence type="ECO:0000256" key="11">
    <source>
        <dbReference type="ARBA" id="ARBA00023145"/>
    </source>
</evidence>
<dbReference type="PANTHER" id="PTHR10788:SF106">
    <property type="entry name" value="BCDNA.GH08860"/>
    <property type="match status" value="1"/>
</dbReference>
<feature type="active site" description="Proton donor/acceptor" evidence="15">
    <location>
        <position position="1033"/>
    </location>
</feature>
<dbReference type="CDD" id="cd03860">
    <property type="entry name" value="M14_CP_A-B_like"/>
    <property type="match status" value="1"/>
</dbReference>
<evidence type="ECO:0000256" key="7">
    <source>
        <dbReference type="ARBA" id="ARBA00022676"/>
    </source>
</evidence>
<dbReference type="InterPro" id="IPR001830">
    <property type="entry name" value="Glyco_trans_20"/>
</dbReference>
<evidence type="ECO:0000256" key="15">
    <source>
        <dbReference type="PROSITE-ProRule" id="PRU01379"/>
    </source>
</evidence>
<comment type="similarity">
    <text evidence="4">Belongs to the glycosyltransferase 20 family.</text>
</comment>
<evidence type="ECO:0000256" key="14">
    <source>
        <dbReference type="ARBA" id="ARBA00048039"/>
    </source>
</evidence>
<dbReference type="Gene3D" id="3.40.630.10">
    <property type="entry name" value="Zn peptidases"/>
    <property type="match status" value="1"/>
</dbReference>
<dbReference type="PRINTS" id="PR00765">
    <property type="entry name" value="CRBOXYPTASEA"/>
</dbReference>
<dbReference type="GO" id="GO:0003825">
    <property type="term" value="F:alpha,alpha-trehalose-phosphate synthase (UDP-forming) activity"/>
    <property type="evidence" value="ECO:0007669"/>
    <property type="project" value="UniProtKB-EC"/>
</dbReference>
<evidence type="ECO:0000313" key="19">
    <source>
        <dbReference type="Proteomes" id="UP000660729"/>
    </source>
</evidence>
<keyword evidence="7" id="KW-0328">Glycosyltransferase</keyword>
<dbReference type="FunFam" id="3.40.50.2000:FF:000035">
    <property type="entry name" value="Trehalose-6-phosphate synthase"/>
    <property type="match status" value="1"/>
</dbReference>
<dbReference type="GO" id="GO:0005829">
    <property type="term" value="C:cytosol"/>
    <property type="evidence" value="ECO:0007669"/>
    <property type="project" value="TreeGrafter"/>
</dbReference>
<dbReference type="FunFam" id="3.40.50.2000:FF:000007">
    <property type="entry name" value="Trehalose-6-phosphate synthase"/>
    <property type="match status" value="1"/>
</dbReference>
<organism evidence="18 19">
    <name type="scientific">Pseudocercospora fuligena</name>
    <dbReference type="NCBI Taxonomy" id="685502"/>
    <lineage>
        <taxon>Eukaryota</taxon>
        <taxon>Fungi</taxon>
        <taxon>Dikarya</taxon>
        <taxon>Ascomycota</taxon>
        <taxon>Pezizomycotina</taxon>
        <taxon>Dothideomycetes</taxon>
        <taxon>Dothideomycetidae</taxon>
        <taxon>Mycosphaerellales</taxon>
        <taxon>Mycosphaerellaceae</taxon>
        <taxon>Pseudocercospora</taxon>
    </lineage>
</organism>
<comment type="subcellular location">
    <subcellularLocation>
        <location evidence="2">Secreted</location>
    </subcellularLocation>
</comment>
<feature type="compositionally biased region" description="Acidic residues" evidence="16">
    <location>
        <begin position="603"/>
        <end position="612"/>
    </location>
</feature>
<sequence>MSDLLKTSTSKAMQNQIAAARASAQSANMASKGGEQINTDISYSNIESHNALIPSPTGSVGTGAMPAFDETPSPKGRLLLVSNRLPITIKRSDEGHYDFSMSSGGLVAGLSGLAKTTKFQWYGWPGVQVPENEIDHVKGRLFDEYSAVPIFMEDELSDRHYNGFSNSILWPLFHYHPGEITFDESAWEGYVEANRLFAKEIAKDVQDNDLIWVHDYHLMLLPAMLREEINAQGENKKKNVKFGFFLHTPFPSSEIYRILPVRNEILQGVLHCDLIGFHTYDYARHFLSSCARILGLATTPNGVEFQGKLITVGAFPIGIDPEKFVQGLQKDTVINRIETLKKKFDGVKIIVGVDRLDYIKGVPQKLHALEVFLTEHPEWIGKVVLVQVAVPSRQDVEEYQNLRAVVNELVGRINGKFGTIEFMPIHFMHKSVSFDELTALYSISDVCLVSSTRDGMNLVSYEYIACQEQRHGALILSEFTGAAQSLNGALVVNPWNTEELADSIHDAVTMGEEQRAINYQKLAKYVNKYTSAWWGESFVSELTRISEQAEKKLKVRRQSLMDPAGTANGTDLPEDRRDSSRTQPAAANGDDQKAESEQKSELDKEEDEDEEGLVMQVRSRSNTLQRPEIHEAHRGRLLIGAKHLLKLLAAAPLALASVLPRDGAVNYDGYQVYRVATNGDADAVLDALSALSYEQWNYRNAQHLDISMAGDQVEAFKALNLDYTVMHADLGADIAQESASSGEVFKRQAGSLPSDSWFNSYHSYADHVQYWRDLNAAFPSNSQRFVAGQSYEKREIFGLKLFGNSTGGSKPALVWHGTVHAREWITTMTVEYIAYNIIKGYKAGDSTYTSILNKYDLYILPVVNPDGFVYTQTNDRLWRKNRSPERVLNTIRLCYGTEINRNWPYQWTGDPRGASTNPCDQTYKGPSAGSSPENKALVSQLRSVSASQPIAQYLDFHSYGNYILSPYGYTSTSGPSNSAAQVSLAEKAKAAIKAVYGTEFTVGPSGKTLYPTTGSSADFATDVVGAKYAYALELRDKGENGFVLPPEQIRPTGEEVLEGVKVLINGI</sequence>
<dbReference type="GO" id="GO:0008270">
    <property type="term" value="F:zinc ion binding"/>
    <property type="evidence" value="ECO:0007669"/>
    <property type="project" value="InterPro"/>
</dbReference>
<dbReference type="PANTHER" id="PTHR10788">
    <property type="entry name" value="TREHALOSE-6-PHOSPHATE SYNTHASE"/>
    <property type="match status" value="1"/>
</dbReference>
<dbReference type="GO" id="GO:0005576">
    <property type="term" value="C:extracellular region"/>
    <property type="evidence" value="ECO:0007669"/>
    <property type="project" value="UniProtKB-SubCell"/>
</dbReference>
<evidence type="ECO:0000256" key="3">
    <source>
        <dbReference type="ARBA" id="ARBA00005988"/>
    </source>
</evidence>
<dbReference type="SUPFAM" id="SSF53187">
    <property type="entry name" value="Zn-dependent exopeptidases"/>
    <property type="match status" value="1"/>
</dbReference>
<comment type="pathway">
    <text evidence="12">Carbohydrate biosynthesis.</text>
</comment>
<dbReference type="GO" id="GO:0004181">
    <property type="term" value="F:metallocarboxypeptidase activity"/>
    <property type="evidence" value="ECO:0007669"/>
    <property type="project" value="InterPro"/>
</dbReference>
<comment type="catalytic activity">
    <reaction evidence="14">
        <text>D-glucose 6-phosphate + UDP-alpha-D-glucose = alpha,alpha-trehalose 6-phosphate + UDP + H(+)</text>
        <dbReference type="Rhea" id="RHEA:18889"/>
        <dbReference type="ChEBI" id="CHEBI:15378"/>
        <dbReference type="ChEBI" id="CHEBI:58223"/>
        <dbReference type="ChEBI" id="CHEBI:58429"/>
        <dbReference type="ChEBI" id="CHEBI:58885"/>
        <dbReference type="ChEBI" id="CHEBI:61548"/>
        <dbReference type="EC" id="2.4.1.15"/>
    </reaction>
</comment>
<keyword evidence="9" id="KW-0732">Signal</keyword>
<proteinExistence type="inferred from homology"/>
<evidence type="ECO:0000313" key="18">
    <source>
        <dbReference type="EMBL" id="KAF7193649.1"/>
    </source>
</evidence>
<dbReference type="GO" id="GO:0006508">
    <property type="term" value="P:proteolysis"/>
    <property type="evidence" value="ECO:0007669"/>
    <property type="project" value="InterPro"/>
</dbReference>
<dbReference type="SUPFAM" id="SSF53756">
    <property type="entry name" value="UDP-Glycosyltransferase/glycogen phosphorylase"/>
    <property type="match status" value="1"/>
</dbReference>
<evidence type="ECO:0000259" key="17">
    <source>
        <dbReference type="PROSITE" id="PS52035"/>
    </source>
</evidence>
<dbReference type="EMBL" id="JABCIY010000077">
    <property type="protein sequence ID" value="KAF7193649.1"/>
    <property type="molecule type" value="Genomic_DNA"/>
</dbReference>
<feature type="compositionally biased region" description="Basic and acidic residues" evidence="16">
    <location>
        <begin position="590"/>
        <end position="602"/>
    </location>
</feature>
<feature type="region of interest" description="Disordered" evidence="16">
    <location>
        <begin position="556"/>
        <end position="628"/>
    </location>
</feature>
<dbReference type="InterPro" id="IPR000834">
    <property type="entry name" value="Peptidase_M14"/>
</dbReference>
<keyword evidence="11" id="KW-0865">Zymogen</keyword>
<dbReference type="NCBIfam" id="TIGR02400">
    <property type="entry name" value="trehalose_OtsA"/>
    <property type="match status" value="1"/>
</dbReference>
<dbReference type="GO" id="GO:0004805">
    <property type="term" value="F:trehalose-phosphatase activity"/>
    <property type="evidence" value="ECO:0007669"/>
    <property type="project" value="TreeGrafter"/>
</dbReference>
<keyword evidence="10" id="KW-0843">Virulence</keyword>
<evidence type="ECO:0000256" key="8">
    <source>
        <dbReference type="ARBA" id="ARBA00022679"/>
    </source>
</evidence>
<keyword evidence="8" id="KW-0808">Transferase</keyword>
<dbReference type="InterPro" id="IPR012766">
    <property type="entry name" value="Trehalose_OtsA"/>
</dbReference>
<evidence type="ECO:0000256" key="16">
    <source>
        <dbReference type="SAM" id="MobiDB-lite"/>
    </source>
</evidence>
<dbReference type="FunFam" id="3.40.630.10:FF:000165">
    <property type="entry name" value="Glucan 1,4-alpha-glucosidase, putative"/>
    <property type="match status" value="1"/>
</dbReference>
<evidence type="ECO:0000256" key="4">
    <source>
        <dbReference type="ARBA" id="ARBA00008799"/>
    </source>
</evidence>
<evidence type="ECO:0000256" key="12">
    <source>
        <dbReference type="ARBA" id="ARBA00024331"/>
    </source>
</evidence>
<keyword evidence="6" id="KW-0964">Secreted</keyword>
<name>A0A8H6VMK4_9PEZI</name>
<dbReference type="OrthoDB" id="755951at2759"/>
<dbReference type="Proteomes" id="UP000660729">
    <property type="component" value="Unassembled WGS sequence"/>
</dbReference>
<gene>
    <name evidence="18" type="ORF">HII31_04995</name>
</gene>
<evidence type="ECO:0000256" key="2">
    <source>
        <dbReference type="ARBA" id="ARBA00004613"/>
    </source>
</evidence>
<dbReference type="SMART" id="SM00631">
    <property type="entry name" value="Zn_pept"/>
    <property type="match status" value="1"/>
</dbReference>
<comment type="function">
    <text evidence="1">Extracellular metalloprotease that contributes to pathogenicity.</text>
</comment>
<dbReference type="AlphaFoldDB" id="A0A8H6VMK4"/>
<dbReference type="EC" id="2.4.1.15" evidence="5"/>
<dbReference type="SUPFAM" id="SSF54897">
    <property type="entry name" value="Protease propeptides/inhibitors"/>
    <property type="match status" value="1"/>
</dbReference>
<keyword evidence="19" id="KW-1185">Reference proteome</keyword>
<evidence type="ECO:0000256" key="10">
    <source>
        <dbReference type="ARBA" id="ARBA00023026"/>
    </source>
</evidence>
<feature type="domain" description="Peptidase M14" evidence="17">
    <location>
        <begin position="760"/>
        <end position="1067"/>
    </location>
</feature>
<dbReference type="GO" id="GO:0005946">
    <property type="term" value="C:alpha,alpha-trehalose-phosphate synthase complex (UDP-forming)"/>
    <property type="evidence" value="ECO:0007669"/>
    <property type="project" value="TreeGrafter"/>
</dbReference>
<accession>A0A8H6VMK4</accession>
<reference evidence="18" key="1">
    <citation type="submission" date="2020-04" db="EMBL/GenBank/DDBJ databases">
        <title>Draft genome resource of the tomato pathogen Pseudocercospora fuligena.</title>
        <authorList>
            <person name="Zaccaron A."/>
        </authorList>
    </citation>
    <scope>NUCLEOTIDE SEQUENCE</scope>
    <source>
        <strain evidence="18">PF001</strain>
    </source>
</reference>
<evidence type="ECO:0000256" key="13">
    <source>
        <dbReference type="ARBA" id="ARBA00029654"/>
    </source>
</evidence>
<evidence type="ECO:0000256" key="5">
    <source>
        <dbReference type="ARBA" id="ARBA00012538"/>
    </source>
</evidence>
<dbReference type="PROSITE" id="PS52035">
    <property type="entry name" value="PEPTIDASE_M14"/>
    <property type="match status" value="1"/>
</dbReference>
<evidence type="ECO:0000256" key="9">
    <source>
        <dbReference type="ARBA" id="ARBA00022729"/>
    </source>
</evidence>
<comment type="similarity">
    <text evidence="3 15">Belongs to the peptidase M14 family.</text>
</comment>
<protein>
    <recommendedName>
        <fullName evidence="5">alpha,alpha-trehalose-phosphate synthase (UDP-forming)</fullName>
        <ecNumber evidence="5">2.4.1.15</ecNumber>
    </recommendedName>
    <alternativeName>
        <fullName evidence="13">UDP-glucose-glucosephosphate glucosyltransferase</fullName>
    </alternativeName>
</protein>
<comment type="caution">
    <text evidence="18">The sequence shown here is derived from an EMBL/GenBank/DDBJ whole genome shotgun (WGS) entry which is preliminary data.</text>
</comment>
<evidence type="ECO:0000256" key="1">
    <source>
        <dbReference type="ARBA" id="ARBA00003091"/>
    </source>
</evidence>